<dbReference type="Proteomes" id="UP000703269">
    <property type="component" value="Unassembled WGS sequence"/>
</dbReference>
<dbReference type="InterPro" id="IPR036597">
    <property type="entry name" value="Fido-like_dom_sf"/>
</dbReference>
<comment type="caution">
    <text evidence="2">The sequence shown here is derived from an EMBL/GenBank/DDBJ whole genome shotgun (WGS) entry which is preliminary data.</text>
</comment>
<dbReference type="PANTHER" id="PTHR39426">
    <property type="entry name" value="HOMOLOGY TO DEATH-ON-CURING PROTEIN OF PHAGE P1"/>
    <property type="match status" value="1"/>
</dbReference>
<proteinExistence type="predicted"/>
<protein>
    <recommendedName>
        <fullName evidence="1">Fido domain-containing protein</fullName>
    </recommendedName>
</protein>
<feature type="domain" description="Fido" evidence="1">
    <location>
        <begin position="1"/>
        <end position="134"/>
    </location>
</feature>
<accession>A0A9P3GM09</accession>
<sequence>MATHAARLARIFTAEYACRVNAQLVHPAAAQLVKPNELASALARPLHAAAYAPDSRAAYLAATLAYGIIQGHPFLDGNKRTAFFLANEYLRAQGLPSLLDGITDNDGLVEVAERHIAVAAGRFGVDGLLRPSDA</sequence>
<keyword evidence="3" id="KW-1185">Reference proteome</keyword>
<evidence type="ECO:0000259" key="1">
    <source>
        <dbReference type="PROSITE" id="PS51459"/>
    </source>
</evidence>
<dbReference type="AlphaFoldDB" id="A0A9P3GM09"/>
<dbReference type="InterPro" id="IPR003812">
    <property type="entry name" value="Fido"/>
</dbReference>
<dbReference type="PROSITE" id="PS51459">
    <property type="entry name" value="FIDO"/>
    <property type="match status" value="1"/>
</dbReference>
<dbReference type="EMBL" id="BPQB01000077">
    <property type="protein sequence ID" value="GJE97832.1"/>
    <property type="molecule type" value="Genomic_DNA"/>
</dbReference>
<reference evidence="2 3" key="1">
    <citation type="submission" date="2021-08" db="EMBL/GenBank/DDBJ databases">
        <title>Draft Genome Sequence of Phanerochaete sordida strain YK-624.</title>
        <authorList>
            <person name="Mori T."/>
            <person name="Dohra H."/>
            <person name="Suzuki T."/>
            <person name="Kawagishi H."/>
            <person name="Hirai H."/>
        </authorList>
    </citation>
    <scope>NUCLEOTIDE SEQUENCE [LARGE SCALE GENOMIC DNA]</scope>
    <source>
        <strain evidence="2 3">YK-624</strain>
    </source>
</reference>
<dbReference type="OrthoDB" id="3049701at2759"/>
<dbReference type="Gene3D" id="1.20.120.1870">
    <property type="entry name" value="Fic/DOC protein, Fido domain"/>
    <property type="match status" value="1"/>
</dbReference>
<dbReference type="PANTHER" id="PTHR39426:SF1">
    <property type="entry name" value="HOMOLOGY TO DEATH-ON-CURING PROTEIN OF PHAGE P1"/>
    <property type="match status" value="1"/>
</dbReference>
<name>A0A9P3GM09_9APHY</name>
<dbReference type="InterPro" id="IPR006440">
    <property type="entry name" value="Doc"/>
</dbReference>
<evidence type="ECO:0000313" key="3">
    <source>
        <dbReference type="Proteomes" id="UP000703269"/>
    </source>
</evidence>
<dbReference type="Pfam" id="PF02661">
    <property type="entry name" value="Fic"/>
    <property type="match status" value="1"/>
</dbReference>
<gene>
    <name evidence="2" type="ORF">PsYK624_140540</name>
</gene>
<dbReference type="GO" id="GO:0016301">
    <property type="term" value="F:kinase activity"/>
    <property type="evidence" value="ECO:0007669"/>
    <property type="project" value="InterPro"/>
</dbReference>
<evidence type="ECO:0000313" key="2">
    <source>
        <dbReference type="EMBL" id="GJE97832.1"/>
    </source>
</evidence>
<organism evidence="2 3">
    <name type="scientific">Phanerochaete sordida</name>
    <dbReference type="NCBI Taxonomy" id="48140"/>
    <lineage>
        <taxon>Eukaryota</taxon>
        <taxon>Fungi</taxon>
        <taxon>Dikarya</taxon>
        <taxon>Basidiomycota</taxon>
        <taxon>Agaricomycotina</taxon>
        <taxon>Agaricomycetes</taxon>
        <taxon>Polyporales</taxon>
        <taxon>Phanerochaetaceae</taxon>
        <taxon>Phanerochaete</taxon>
    </lineage>
</organism>
<dbReference type="SUPFAM" id="SSF140931">
    <property type="entry name" value="Fic-like"/>
    <property type="match status" value="1"/>
</dbReference>
<dbReference type="InterPro" id="IPR053737">
    <property type="entry name" value="Type_II_TA_Toxin"/>
</dbReference>